<dbReference type="InterPro" id="IPR029492">
    <property type="entry name" value="DUF4435"/>
</dbReference>
<keyword evidence="4" id="KW-1185">Reference proteome</keyword>
<dbReference type="EMBL" id="VULT01000001">
    <property type="protein sequence ID" value="MSS16350.1"/>
    <property type="molecule type" value="Genomic_DNA"/>
</dbReference>
<evidence type="ECO:0000313" key="3">
    <source>
        <dbReference type="EMBL" id="MSS16350.1"/>
    </source>
</evidence>
<name>A0A6L5X7U1_9BACT</name>
<organism evidence="3 4">
    <name type="scientific">Sodaliphilus pleomorphus</name>
    <dbReference type="NCBI Taxonomy" id="2606626"/>
    <lineage>
        <taxon>Bacteria</taxon>
        <taxon>Pseudomonadati</taxon>
        <taxon>Bacteroidota</taxon>
        <taxon>Bacteroidia</taxon>
        <taxon>Bacteroidales</taxon>
        <taxon>Muribaculaceae</taxon>
        <taxon>Sodaliphilus</taxon>
    </lineage>
</organism>
<dbReference type="AlphaFoldDB" id="A0A6L5X7U1"/>
<evidence type="ECO:0000259" key="2">
    <source>
        <dbReference type="Pfam" id="PF14491"/>
    </source>
</evidence>
<dbReference type="Pfam" id="PF13304">
    <property type="entry name" value="AAA_21"/>
    <property type="match status" value="1"/>
</dbReference>
<comment type="caution">
    <text evidence="3">The sequence shown here is derived from an EMBL/GenBank/DDBJ whole genome shotgun (WGS) entry which is preliminary data.</text>
</comment>
<evidence type="ECO:0000313" key="4">
    <source>
        <dbReference type="Proteomes" id="UP000483362"/>
    </source>
</evidence>
<dbReference type="Gene3D" id="3.40.50.300">
    <property type="entry name" value="P-loop containing nucleotide triphosphate hydrolases"/>
    <property type="match status" value="1"/>
</dbReference>
<dbReference type="RefSeq" id="WP_154327866.1">
    <property type="nucleotide sequence ID" value="NZ_CP045696.1"/>
</dbReference>
<proteinExistence type="predicted"/>
<dbReference type="InterPro" id="IPR003959">
    <property type="entry name" value="ATPase_AAA_core"/>
</dbReference>
<sequence>MDIQLPHKSNGQEADVLRNARQITIIGANGSGKTRFCNWVLQQYPDRAYRISALRALFATSLKPKLKGSIDDIYDKINEMSTLDKGVAATEFDRLVYIMMVDEFRDLMNYKAHLLMQEHTEFPKTKLDTVVKMWQQVFPKNKVLRENGKLLFSTEGQEDRYTSLRLSDGEKTVLYYIGAVLYAMPGAVVLVDDPEVFIHQSMMSTLWNAIEEMRPDCTFVYNTHDIDFATSRIDNQCVWVKSFDPAASTWDYVVMPSSAKLDDGLYYDLLGSRKPVLFVEGDDTHSIDGRLYPLIFPEYTVKPLGSCNKVIESVRSFNDLKSFHHLDSRGIVDRDRRDDKEVEYLRQKKILVPNVAEIENILMLEGVIRAVARYQHKNENDVFFSVKKTVVKMFGDQLKSQALMHVRHRVKHYVEIRVDARFRNIGALEDHLLDLVNEINPRGMYENICRQFHTYLDNHDYAMILRVFNQKMMLGESNVASLCGLKSKDDYIKTVLTILKQNGREAEAIRAAIKQCFGLSPDGEVLDTAQQ</sequence>
<dbReference type="GO" id="GO:0016887">
    <property type="term" value="F:ATP hydrolysis activity"/>
    <property type="evidence" value="ECO:0007669"/>
    <property type="project" value="InterPro"/>
</dbReference>
<dbReference type="GO" id="GO:0005524">
    <property type="term" value="F:ATP binding"/>
    <property type="evidence" value="ECO:0007669"/>
    <property type="project" value="InterPro"/>
</dbReference>
<dbReference type="Pfam" id="PF14491">
    <property type="entry name" value="DUF4435"/>
    <property type="match status" value="1"/>
</dbReference>
<evidence type="ECO:0000259" key="1">
    <source>
        <dbReference type="Pfam" id="PF13304"/>
    </source>
</evidence>
<dbReference type="Proteomes" id="UP000483362">
    <property type="component" value="Unassembled WGS sequence"/>
</dbReference>
<feature type="domain" description="DUF4435" evidence="2">
    <location>
        <begin position="273"/>
        <end position="504"/>
    </location>
</feature>
<dbReference type="SUPFAM" id="SSF52540">
    <property type="entry name" value="P-loop containing nucleoside triphosphate hydrolases"/>
    <property type="match status" value="1"/>
</dbReference>
<reference evidence="3 4" key="1">
    <citation type="submission" date="2019-08" db="EMBL/GenBank/DDBJ databases">
        <title>In-depth cultivation of the pig gut microbiome towards novel bacterial diversity and tailored functional studies.</title>
        <authorList>
            <person name="Wylensek D."/>
            <person name="Hitch T.C.A."/>
            <person name="Clavel T."/>
        </authorList>
    </citation>
    <scope>NUCLEOTIDE SEQUENCE [LARGE SCALE GENOMIC DNA]</scope>
    <source>
        <strain evidence="3 4">Oil-RF-744-WCA-WT-10</strain>
    </source>
</reference>
<protein>
    <submittedName>
        <fullName evidence="3">DUF4435 domain-containing protein</fullName>
    </submittedName>
</protein>
<dbReference type="InterPro" id="IPR027417">
    <property type="entry name" value="P-loop_NTPase"/>
</dbReference>
<gene>
    <name evidence="3" type="ORF">FYJ29_00980</name>
</gene>
<feature type="domain" description="ATPase AAA-type core" evidence="1">
    <location>
        <begin position="127"/>
        <end position="225"/>
    </location>
</feature>
<accession>A0A6L5X7U1</accession>